<dbReference type="Proteomes" id="UP000189310">
    <property type="component" value="Unassembled WGS sequence"/>
</dbReference>
<dbReference type="PANTHER" id="PTHR30093:SF47">
    <property type="entry name" value="TYPE IV PILUS NON-CORE MINOR PILIN PILE"/>
    <property type="match status" value="1"/>
</dbReference>
<evidence type="ECO:0000313" key="2">
    <source>
        <dbReference type="EMBL" id="ONN71967.1"/>
    </source>
</evidence>
<dbReference type="Pfam" id="PF16732">
    <property type="entry name" value="ComP_DUS"/>
    <property type="match status" value="1"/>
</dbReference>
<dbReference type="PANTHER" id="PTHR30093">
    <property type="entry name" value="GENERAL SECRETION PATHWAY PROTEIN G"/>
    <property type="match status" value="1"/>
</dbReference>
<dbReference type="InterPro" id="IPR045584">
    <property type="entry name" value="Pilin-like"/>
</dbReference>
<protein>
    <submittedName>
        <fullName evidence="2">Pilus assembly protein PilE</fullName>
    </submittedName>
</protein>
<dbReference type="PROSITE" id="PS00409">
    <property type="entry name" value="PROKAR_NTER_METHYL"/>
    <property type="match status" value="1"/>
</dbReference>
<keyword evidence="1" id="KW-1133">Transmembrane helix</keyword>
<accession>A0ABX3IUA2</accession>
<feature type="transmembrane region" description="Helical" evidence="1">
    <location>
        <begin position="12"/>
        <end position="35"/>
    </location>
</feature>
<sequence>MRFPISEVAMRARGFTLIELMVVVAIVGILAAIAYPTYQTSVLRSNRSEGQALLNEAAARMERFYAQNNAYPAKVKDLNIVNTKTNPGSDRVFSSSGYYELTILTSAAGSAGYSSDGPYVLTALPKGSQEKDSCGNLILNAQGVKKVSRGDPTDCWR</sequence>
<keyword evidence="1" id="KW-0812">Transmembrane</keyword>
<dbReference type="InterPro" id="IPR031982">
    <property type="entry name" value="PilE-like"/>
</dbReference>
<dbReference type="InterPro" id="IPR012902">
    <property type="entry name" value="N_methyl_site"/>
</dbReference>
<organism evidence="2 3">
    <name type="scientific">Pseudomonas oryzihabitans</name>
    <dbReference type="NCBI Taxonomy" id="47885"/>
    <lineage>
        <taxon>Bacteria</taxon>
        <taxon>Pseudomonadati</taxon>
        <taxon>Pseudomonadota</taxon>
        <taxon>Gammaproteobacteria</taxon>
        <taxon>Pseudomonadales</taxon>
        <taxon>Pseudomonadaceae</taxon>
        <taxon>Pseudomonas</taxon>
    </lineage>
</organism>
<keyword evidence="1" id="KW-0472">Membrane</keyword>
<dbReference type="Gene3D" id="3.30.700.10">
    <property type="entry name" value="Glycoprotein, Type 4 Pilin"/>
    <property type="match status" value="1"/>
</dbReference>
<proteinExistence type="predicted"/>
<reference evidence="2 3" key="1">
    <citation type="submission" date="2017-01" db="EMBL/GenBank/DDBJ databases">
        <title>Pseudomonas psychrotolerans genome sequencing and assembly.</title>
        <authorList>
            <person name="Vyas B."/>
            <person name="Mayilraj S."/>
        </authorList>
    </citation>
    <scope>NUCLEOTIDE SEQUENCE [LARGE SCALE GENOMIC DNA]</scope>
    <source>
        <strain evidence="2 3">SDS18</strain>
    </source>
</reference>
<name>A0ABX3IUA2_9PSED</name>
<dbReference type="NCBIfam" id="TIGR02532">
    <property type="entry name" value="IV_pilin_GFxxxE"/>
    <property type="match status" value="1"/>
</dbReference>
<keyword evidence="3" id="KW-1185">Reference proteome</keyword>
<evidence type="ECO:0000313" key="3">
    <source>
        <dbReference type="Proteomes" id="UP000189310"/>
    </source>
</evidence>
<dbReference type="EMBL" id="MTLN01000003">
    <property type="protein sequence ID" value="ONN71967.1"/>
    <property type="molecule type" value="Genomic_DNA"/>
</dbReference>
<dbReference type="SUPFAM" id="SSF54523">
    <property type="entry name" value="Pili subunits"/>
    <property type="match status" value="1"/>
</dbReference>
<dbReference type="Pfam" id="PF07963">
    <property type="entry name" value="N_methyl"/>
    <property type="match status" value="1"/>
</dbReference>
<evidence type="ECO:0000256" key="1">
    <source>
        <dbReference type="SAM" id="Phobius"/>
    </source>
</evidence>
<comment type="caution">
    <text evidence="2">The sequence shown here is derived from an EMBL/GenBank/DDBJ whole genome shotgun (WGS) entry which is preliminary data.</text>
</comment>
<gene>
    <name evidence="2" type="ORF">BVL52_06400</name>
</gene>